<keyword evidence="2" id="KW-1185">Reference proteome</keyword>
<dbReference type="AlphaFoldDB" id="A0A418W9T4"/>
<sequence length="97" mass="11003">MTLPVTRADLLAALDELRRLVLALPVDGLPCGEPRDTEEGAAAIWIDARAAAERFDLPADTVRWLARNKSLGRRNRGRWEIDTAALRHYLSRRARRE</sequence>
<evidence type="ECO:0000313" key="1">
    <source>
        <dbReference type="EMBL" id="RJF86787.1"/>
    </source>
</evidence>
<dbReference type="EMBL" id="QYUK01000011">
    <property type="protein sequence ID" value="RJF86787.1"/>
    <property type="molecule type" value="Genomic_DNA"/>
</dbReference>
<name>A0A418W9T4_9PROT</name>
<dbReference type="Proteomes" id="UP000284605">
    <property type="component" value="Unassembled WGS sequence"/>
</dbReference>
<evidence type="ECO:0000313" key="2">
    <source>
        <dbReference type="Proteomes" id="UP000284605"/>
    </source>
</evidence>
<protein>
    <submittedName>
        <fullName evidence="1">Uncharacterized protein</fullName>
    </submittedName>
</protein>
<comment type="caution">
    <text evidence="1">The sequence shown here is derived from an EMBL/GenBank/DDBJ whole genome shotgun (WGS) entry which is preliminary data.</text>
</comment>
<gene>
    <name evidence="1" type="ORF">D3874_06945</name>
</gene>
<reference evidence="1 2" key="1">
    <citation type="submission" date="2018-09" db="EMBL/GenBank/DDBJ databases">
        <authorList>
            <person name="Zhu H."/>
        </authorList>
    </citation>
    <scope>NUCLEOTIDE SEQUENCE [LARGE SCALE GENOMIC DNA]</scope>
    <source>
        <strain evidence="1 2">K1W22B-8</strain>
    </source>
</reference>
<dbReference type="RefSeq" id="WP_119777432.1">
    <property type="nucleotide sequence ID" value="NZ_QYUK01000011.1"/>
</dbReference>
<organism evidence="1 2">
    <name type="scientific">Oleomonas cavernae</name>
    <dbReference type="NCBI Taxonomy" id="2320859"/>
    <lineage>
        <taxon>Bacteria</taxon>
        <taxon>Pseudomonadati</taxon>
        <taxon>Pseudomonadota</taxon>
        <taxon>Alphaproteobacteria</taxon>
        <taxon>Acetobacterales</taxon>
        <taxon>Acetobacteraceae</taxon>
        <taxon>Oleomonas</taxon>
    </lineage>
</organism>
<accession>A0A418W9T4</accession>
<dbReference type="OrthoDB" id="8482193at2"/>
<proteinExistence type="predicted"/>